<organism evidence="1 2">
    <name type="scientific">Musa troglodytarum</name>
    <name type="common">fe'i banana</name>
    <dbReference type="NCBI Taxonomy" id="320322"/>
    <lineage>
        <taxon>Eukaryota</taxon>
        <taxon>Viridiplantae</taxon>
        <taxon>Streptophyta</taxon>
        <taxon>Embryophyta</taxon>
        <taxon>Tracheophyta</taxon>
        <taxon>Spermatophyta</taxon>
        <taxon>Magnoliopsida</taxon>
        <taxon>Liliopsida</taxon>
        <taxon>Zingiberales</taxon>
        <taxon>Musaceae</taxon>
        <taxon>Musa</taxon>
    </lineage>
</organism>
<protein>
    <submittedName>
        <fullName evidence="1">Uncharacterized protein</fullName>
    </submittedName>
</protein>
<dbReference type="AlphaFoldDB" id="A0A9E7GAM9"/>
<keyword evidence="2" id="KW-1185">Reference proteome</keyword>
<name>A0A9E7GAM9_9LILI</name>
<gene>
    <name evidence="1" type="ORF">MUK42_04788</name>
</gene>
<dbReference type="Proteomes" id="UP001055439">
    <property type="component" value="Chromosome 6"/>
</dbReference>
<evidence type="ECO:0000313" key="2">
    <source>
        <dbReference type="Proteomes" id="UP001055439"/>
    </source>
</evidence>
<accession>A0A9E7GAM9</accession>
<sequence>MEAGALGFLWVAWHNEYEKFFLASQGGYQPHPGNECDIYSGLGRGVGLGQLRSRYTTRAAYGRGVRLGEPAIEVYDSGSLWSRFMTMVASG</sequence>
<reference evidence="1" key="1">
    <citation type="submission" date="2022-05" db="EMBL/GenBank/DDBJ databases">
        <title>The Musa troglodytarum L. genome provides insights into the mechanism of non-climacteric behaviour and enrichment of carotenoids.</title>
        <authorList>
            <person name="Wang J."/>
        </authorList>
    </citation>
    <scope>NUCLEOTIDE SEQUENCE</scope>
    <source>
        <tissue evidence="1">Leaf</tissue>
    </source>
</reference>
<proteinExistence type="predicted"/>
<dbReference type="EMBL" id="CP097508">
    <property type="protein sequence ID" value="URE09137.1"/>
    <property type="molecule type" value="Genomic_DNA"/>
</dbReference>
<evidence type="ECO:0000313" key="1">
    <source>
        <dbReference type="EMBL" id="URE09137.1"/>
    </source>
</evidence>